<proteinExistence type="predicted"/>
<organism evidence="1">
    <name type="scientific">Arundo donax</name>
    <name type="common">Giant reed</name>
    <name type="synonym">Donax arundinaceus</name>
    <dbReference type="NCBI Taxonomy" id="35708"/>
    <lineage>
        <taxon>Eukaryota</taxon>
        <taxon>Viridiplantae</taxon>
        <taxon>Streptophyta</taxon>
        <taxon>Embryophyta</taxon>
        <taxon>Tracheophyta</taxon>
        <taxon>Spermatophyta</taxon>
        <taxon>Magnoliopsida</taxon>
        <taxon>Liliopsida</taxon>
        <taxon>Poales</taxon>
        <taxon>Poaceae</taxon>
        <taxon>PACMAD clade</taxon>
        <taxon>Arundinoideae</taxon>
        <taxon>Arundineae</taxon>
        <taxon>Arundo</taxon>
    </lineage>
</organism>
<name>A0A0A9U0D7_ARUDO</name>
<dbReference type="AlphaFoldDB" id="A0A0A9U0D7"/>
<reference evidence="1" key="2">
    <citation type="journal article" date="2015" name="Data Brief">
        <title>Shoot transcriptome of the giant reed, Arundo donax.</title>
        <authorList>
            <person name="Barrero R.A."/>
            <person name="Guerrero F.D."/>
            <person name="Moolhuijzen P."/>
            <person name="Goolsby J.A."/>
            <person name="Tidwell J."/>
            <person name="Bellgard S.E."/>
            <person name="Bellgard M.I."/>
        </authorList>
    </citation>
    <scope>NUCLEOTIDE SEQUENCE</scope>
    <source>
        <tissue evidence="1">Shoot tissue taken approximately 20 cm above the soil surface</tissue>
    </source>
</reference>
<accession>A0A0A9U0D7</accession>
<sequence>MDLMAAGAAPFSSAWEEPEDDGEMMRLWSFC</sequence>
<dbReference type="EMBL" id="GBRH01281628">
    <property type="protein sequence ID" value="JAD16267.1"/>
    <property type="molecule type" value="Transcribed_RNA"/>
</dbReference>
<protein>
    <submittedName>
        <fullName evidence="1">Uncharacterized protein</fullName>
    </submittedName>
</protein>
<evidence type="ECO:0000313" key="1">
    <source>
        <dbReference type="EMBL" id="JAD16267.1"/>
    </source>
</evidence>
<reference evidence="1" key="1">
    <citation type="submission" date="2014-09" db="EMBL/GenBank/DDBJ databases">
        <authorList>
            <person name="Magalhaes I.L.F."/>
            <person name="Oliveira U."/>
            <person name="Santos F.R."/>
            <person name="Vidigal T.H.D.A."/>
            <person name="Brescovit A.D."/>
            <person name="Santos A.J."/>
        </authorList>
    </citation>
    <scope>NUCLEOTIDE SEQUENCE</scope>
    <source>
        <tissue evidence="1">Shoot tissue taken approximately 20 cm above the soil surface</tissue>
    </source>
</reference>